<dbReference type="Gramene" id="Pp3c17_14360V3.4">
    <property type="protein sequence ID" value="Pp3c17_14360V3.4"/>
    <property type="gene ID" value="Pp3c17_14360"/>
</dbReference>
<keyword evidence="8" id="KW-0472">Membrane</keyword>
<evidence type="ECO:0000256" key="5">
    <source>
        <dbReference type="ARBA" id="ARBA00022781"/>
    </source>
</evidence>
<comment type="subcellular location">
    <subcellularLocation>
        <location evidence="1">Mitochondrion membrane</location>
    </subcellularLocation>
</comment>
<dbReference type="RefSeq" id="XP_073396557.1">
    <property type="nucleotide sequence ID" value="XM_073540456.1"/>
</dbReference>
<dbReference type="GO" id="GO:0045259">
    <property type="term" value="C:proton-transporting ATP synthase complex"/>
    <property type="evidence" value="ECO:0007669"/>
    <property type="project" value="UniProtKB-KW"/>
</dbReference>
<keyword evidence="9" id="KW-0066">ATP synthesis</keyword>
<dbReference type="STRING" id="3218.A9SNG3"/>
<reference evidence="10 12" key="1">
    <citation type="journal article" date="2008" name="Science">
        <title>The Physcomitrella genome reveals evolutionary insights into the conquest of land by plants.</title>
        <authorList>
            <person name="Rensing S."/>
            <person name="Lang D."/>
            <person name="Zimmer A."/>
            <person name="Terry A."/>
            <person name="Salamov A."/>
            <person name="Shapiro H."/>
            <person name="Nishiyama T."/>
            <person name="Perroud P.-F."/>
            <person name="Lindquist E."/>
            <person name="Kamisugi Y."/>
            <person name="Tanahashi T."/>
            <person name="Sakakibara K."/>
            <person name="Fujita T."/>
            <person name="Oishi K."/>
            <person name="Shin-I T."/>
            <person name="Kuroki Y."/>
            <person name="Toyoda A."/>
            <person name="Suzuki Y."/>
            <person name="Hashimoto A."/>
            <person name="Yamaguchi K."/>
            <person name="Sugano A."/>
            <person name="Kohara Y."/>
            <person name="Fujiyama A."/>
            <person name="Anterola A."/>
            <person name="Aoki S."/>
            <person name="Ashton N."/>
            <person name="Barbazuk W.B."/>
            <person name="Barker E."/>
            <person name="Bennetzen J."/>
            <person name="Bezanilla M."/>
            <person name="Blankenship R."/>
            <person name="Cho S.H."/>
            <person name="Dutcher S."/>
            <person name="Estelle M."/>
            <person name="Fawcett J.A."/>
            <person name="Gundlach H."/>
            <person name="Hanada K."/>
            <person name="Heyl A."/>
            <person name="Hicks K.A."/>
            <person name="Hugh J."/>
            <person name="Lohr M."/>
            <person name="Mayer K."/>
            <person name="Melkozernov A."/>
            <person name="Murata T."/>
            <person name="Nelson D."/>
            <person name="Pils B."/>
            <person name="Prigge M."/>
            <person name="Reiss B."/>
            <person name="Renner T."/>
            <person name="Rombauts S."/>
            <person name="Rushton P."/>
            <person name="Sanderfoot A."/>
            <person name="Schween G."/>
            <person name="Shiu S.-H."/>
            <person name="Stueber K."/>
            <person name="Theodoulou F.L."/>
            <person name="Tu H."/>
            <person name="Van de Peer Y."/>
            <person name="Verrier P.J."/>
            <person name="Waters E."/>
            <person name="Wood A."/>
            <person name="Yang L."/>
            <person name="Cove D."/>
            <person name="Cuming A."/>
            <person name="Hasebe M."/>
            <person name="Lucas S."/>
            <person name="Mishler D.B."/>
            <person name="Reski R."/>
            <person name="Grigoriev I."/>
            <person name="Quatrano R.S."/>
            <person name="Boore J.L."/>
        </authorList>
    </citation>
    <scope>NUCLEOTIDE SEQUENCE [LARGE SCALE GENOMIC DNA]</scope>
    <source>
        <strain evidence="11 12">cv. Gransden 2004</strain>
    </source>
</reference>
<dbReference type="RefSeq" id="XP_073396567.1">
    <property type="nucleotide sequence ID" value="XM_073540466.1"/>
</dbReference>
<keyword evidence="3" id="KW-0813">Transport</keyword>
<dbReference type="RefSeq" id="XP_073396560.1">
    <property type="nucleotide sequence ID" value="XM_073540459.1"/>
</dbReference>
<dbReference type="AlphaFoldDB" id="A9SNG3"/>
<name>A9SNG3_PHYPA</name>
<evidence type="ECO:0000256" key="3">
    <source>
        <dbReference type="ARBA" id="ARBA00022448"/>
    </source>
</evidence>
<sequence>MGTLLRQLQSRVATVTEVVTKYNKQMLEKNKHYIADNPTPEKCQELSKKLFFTQLASFPVRYQAMLKEIDHLKVKLTHRNDLELEDVGISVLFALECYGWFCVGEIIGRGGTIVGYKV</sequence>
<dbReference type="EnsemblPlants" id="Pp3c17_14360V3.1">
    <property type="protein sequence ID" value="Pp3c17_14360V3.1"/>
    <property type="gene ID" value="Pp3c17_14360"/>
</dbReference>
<keyword evidence="12" id="KW-1185">Reference proteome</keyword>
<evidence type="ECO:0000256" key="7">
    <source>
        <dbReference type="ARBA" id="ARBA00023128"/>
    </source>
</evidence>
<dbReference type="PANTHER" id="PTHR12386">
    <property type="entry name" value="ATP SYNTHASE SUBUNIT"/>
    <property type="match status" value="1"/>
</dbReference>
<dbReference type="Gramene" id="Pp3c17_14360V3.2">
    <property type="protein sequence ID" value="Pp3c17_14360V3.2"/>
    <property type="gene ID" value="Pp3c17_14360"/>
</dbReference>
<evidence type="ECO:0000313" key="11">
    <source>
        <dbReference type="EnsemblPlants" id="Pp3c17_14360V3.1"/>
    </source>
</evidence>
<evidence type="ECO:0000256" key="9">
    <source>
        <dbReference type="ARBA" id="ARBA00023310"/>
    </source>
</evidence>
<dbReference type="InterPro" id="IPR006808">
    <property type="entry name" value="ATP_synth_F0_gsu_mt"/>
</dbReference>
<dbReference type="RefSeq" id="XP_024401659.1">
    <property type="nucleotide sequence ID" value="XM_024545891.2"/>
</dbReference>
<dbReference type="GO" id="GO:0031966">
    <property type="term" value="C:mitochondrial membrane"/>
    <property type="evidence" value="ECO:0007669"/>
    <property type="project" value="UniProtKB-SubCell"/>
</dbReference>
<evidence type="ECO:0000313" key="10">
    <source>
        <dbReference type="EMBL" id="PNR36228.1"/>
    </source>
</evidence>
<dbReference type="Proteomes" id="UP000006727">
    <property type="component" value="Chromosome 17"/>
</dbReference>
<dbReference type="GO" id="GO:0015078">
    <property type="term" value="F:proton transmembrane transporter activity"/>
    <property type="evidence" value="ECO:0007669"/>
    <property type="project" value="InterPro"/>
</dbReference>
<keyword evidence="5" id="KW-0375">Hydrogen ion transport</keyword>
<dbReference type="RefSeq" id="XP_073396563.1">
    <property type="nucleotide sequence ID" value="XM_073540462.1"/>
</dbReference>
<keyword evidence="4" id="KW-0138">CF(0)</keyword>
<dbReference type="RefSeq" id="XP_073396565.1">
    <property type="nucleotide sequence ID" value="XM_073540464.1"/>
</dbReference>
<evidence type="ECO:0000256" key="4">
    <source>
        <dbReference type="ARBA" id="ARBA00022547"/>
    </source>
</evidence>
<dbReference type="OrthoDB" id="437at2759"/>
<reference evidence="11" key="3">
    <citation type="submission" date="2020-12" db="UniProtKB">
        <authorList>
            <consortium name="EnsemblPlants"/>
        </authorList>
    </citation>
    <scope>IDENTIFICATION</scope>
</reference>
<dbReference type="Pfam" id="PF04718">
    <property type="entry name" value="ATP-synt_G"/>
    <property type="match status" value="1"/>
</dbReference>
<dbReference type="Gramene" id="Pp3c17_14360V3.3">
    <property type="protein sequence ID" value="Pp3c17_14360V3.3"/>
    <property type="gene ID" value="Pp3c17_14360"/>
</dbReference>
<reference evidence="10 12" key="2">
    <citation type="journal article" date="2018" name="Plant J.">
        <title>The Physcomitrella patens chromosome-scale assembly reveals moss genome structure and evolution.</title>
        <authorList>
            <person name="Lang D."/>
            <person name="Ullrich K.K."/>
            <person name="Murat F."/>
            <person name="Fuchs J."/>
            <person name="Jenkins J."/>
            <person name="Haas F.B."/>
            <person name="Piednoel M."/>
            <person name="Gundlach H."/>
            <person name="Van Bel M."/>
            <person name="Meyberg R."/>
            <person name="Vives C."/>
            <person name="Morata J."/>
            <person name="Symeonidi A."/>
            <person name="Hiss M."/>
            <person name="Muchero W."/>
            <person name="Kamisugi Y."/>
            <person name="Saleh O."/>
            <person name="Blanc G."/>
            <person name="Decker E.L."/>
            <person name="van Gessel N."/>
            <person name="Grimwood J."/>
            <person name="Hayes R.D."/>
            <person name="Graham S.W."/>
            <person name="Gunter L.E."/>
            <person name="McDaniel S.F."/>
            <person name="Hoernstein S.N.W."/>
            <person name="Larsson A."/>
            <person name="Li F.W."/>
            <person name="Perroud P.F."/>
            <person name="Phillips J."/>
            <person name="Ranjan P."/>
            <person name="Rokshar D.S."/>
            <person name="Rothfels C.J."/>
            <person name="Schneider L."/>
            <person name="Shu S."/>
            <person name="Stevenson D.W."/>
            <person name="Thummler F."/>
            <person name="Tillich M."/>
            <person name="Villarreal Aguilar J.C."/>
            <person name="Widiez T."/>
            <person name="Wong G.K."/>
            <person name="Wymore A."/>
            <person name="Zhang Y."/>
            <person name="Zimmer A.D."/>
            <person name="Quatrano R.S."/>
            <person name="Mayer K.F.X."/>
            <person name="Goodstein D."/>
            <person name="Casacuberta J.M."/>
            <person name="Vandepoele K."/>
            <person name="Reski R."/>
            <person name="Cuming A.C."/>
            <person name="Tuskan G.A."/>
            <person name="Maumus F."/>
            <person name="Salse J."/>
            <person name="Schmutz J."/>
            <person name="Rensing S.A."/>
        </authorList>
    </citation>
    <scope>NUCLEOTIDE SEQUENCE [LARGE SCALE GENOMIC DNA]</scope>
    <source>
        <strain evidence="11 12">cv. Gransden 2004</strain>
    </source>
</reference>
<dbReference type="RefSeq" id="XP_073396562.1">
    <property type="nucleotide sequence ID" value="XM_073540461.1"/>
</dbReference>
<dbReference type="Gramene" id="Pp3c17_14360V3.1">
    <property type="protein sequence ID" value="Pp3c17_14360V3.1"/>
    <property type="gene ID" value="Pp3c17_14360"/>
</dbReference>
<comment type="similarity">
    <text evidence="2">Belongs to the ATPase g subunit family.</text>
</comment>
<protein>
    <submittedName>
        <fullName evidence="10 11">Uncharacterized protein</fullName>
    </submittedName>
</protein>
<evidence type="ECO:0000256" key="8">
    <source>
        <dbReference type="ARBA" id="ARBA00023136"/>
    </source>
</evidence>
<proteinExistence type="inferred from homology"/>
<dbReference type="EnsemblPlants" id="Pp3c17_14360V3.3">
    <property type="protein sequence ID" value="Pp3c17_14360V3.3"/>
    <property type="gene ID" value="Pp3c17_14360"/>
</dbReference>
<dbReference type="RefSeq" id="XP_073396559.1">
    <property type="nucleotide sequence ID" value="XM_073540458.1"/>
</dbReference>
<dbReference type="GeneID" id="112294902"/>
<evidence type="ECO:0000256" key="6">
    <source>
        <dbReference type="ARBA" id="ARBA00023065"/>
    </source>
</evidence>
<dbReference type="RefSeq" id="XP_073396561.1">
    <property type="nucleotide sequence ID" value="XM_073540460.1"/>
</dbReference>
<evidence type="ECO:0000256" key="1">
    <source>
        <dbReference type="ARBA" id="ARBA00004325"/>
    </source>
</evidence>
<keyword evidence="7" id="KW-0496">Mitochondrion</keyword>
<evidence type="ECO:0000256" key="2">
    <source>
        <dbReference type="ARBA" id="ARBA00005699"/>
    </source>
</evidence>
<evidence type="ECO:0000313" key="12">
    <source>
        <dbReference type="Proteomes" id="UP000006727"/>
    </source>
</evidence>
<dbReference type="EMBL" id="ABEU02000017">
    <property type="protein sequence ID" value="PNR36228.1"/>
    <property type="molecule type" value="Genomic_DNA"/>
</dbReference>
<dbReference type="RefSeq" id="XP_073396558.1">
    <property type="nucleotide sequence ID" value="XM_073540457.1"/>
</dbReference>
<accession>A9SNG3</accession>
<gene>
    <name evidence="11" type="primary">LOC112294902</name>
    <name evidence="10" type="ORF">PHYPA_022079</name>
</gene>
<dbReference type="EnsemblPlants" id="Pp3c17_14360V3.2">
    <property type="protein sequence ID" value="Pp3c17_14360V3.2"/>
    <property type="gene ID" value="Pp3c17_14360"/>
</dbReference>
<dbReference type="RefSeq" id="XP_024401658.1">
    <property type="nucleotide sequence ID" value="XM_024545890.2"/>
</dbReference>
<dbReference type="EnsemblPlants" id="Pp3c17_14360V3.4">
    <property type="protein sequence ID" value="Pp3c17_14360V3.4"/>
    <property type="gene ID" value="Pp3c17_14360"/>
</dbReference>
<organism evidence="10">
    <name type="scientific">Physcomitrium patens</name>
    <name type="common">Spreading-leaved earth moss</name>
    <name type="synonym">Physcomitrella patens</name>
    <dbReference type="NCBI Taxonomy" id="3218"/>
    <lineage>
        <taxon>Eukaryota</taxon>
        <taxon>Viridiplantae</taxon>
        <taxon>Streptophyta</taxon>
        <taxon>Embryophyta</taxon>
        <taxon>Bryophyta</taxon>
        <taxon>Bryophytina</taxon>
        <taxon>Bryopsida</taxon>
        <taxon>Funariidae</taxon>
        <taxon>Funariales</taxon>
        <taxon>Funariaceae</taxon>
        <taxon>Physcomitrium</taxon>
    </lineage>
</organism>
<dbReference type="RefSeq" id="XP_073396564.1">
    <property type="nucleotide sequence ID" value="XM_073540463.1"/>
</dbReference>
<keyword evidence="6" id="KW-0406">Ion transport</keyword>
<dbReference type="GO" id="GO:0015986">
    <property type="term" value="P:proton motive force-driven ATP synthesis"/>
    <property type="evidence" value="ECO:0000318"/>
    <property type="project" value="GO_Central"/>
</dbReference>